<dbReference type="Gene3D" id="2.30.330.10">
    <property type="entry name" value="SpoA-like"/>
    <property type="match status" value="1"/>
</dbReference>
<keyword evidence="4" id="KW-1185">Reference proteome</keyword>
<gene>
    <name evidence="3" type="ORF">JT31_22590</name>
</gene>
<dbReference type="GO" id="GO:0071978">
    <property type="term" value="P:bacterial-type flagellum-dependent swarming motility"/>
    <property type="evidence" value="ECO:0007669"/>
    <property type="project" value="TreeGrafter"/>
</dbReference>
<protein>
    <submittedName>
        <fullName evidence="3">Type III secretion system protein</fullName>
    </submittedName>
</protein>
<dbReference type="InterPro" id="IPR058805">
    <property type="entry name" value="SpaO_FliMN_C_rel"/>
</dbReference>
<dbReference type="Pfam" id="PF26304">
    <property type="entry name" value="FliMN_C_rel"/>
    <property type="match status" value="1"/>
</dbReference>
<dbReference type="Pfam" id="PF01052">
    <property type="entry name" value="FliMN_C"/>
    <property type="match status" value="1"/>
</dbReference>
<dbReference type="AlphaFoldDB" id="A0A089RLJ5"/>
<feature type="domain" description="SpaO FliM/N C-terminal related" evidence="2">
    <location>
        <begin position="146"/>
        <end position="208"/>
    </location>
</feature>
<dbReference type="Proteomes" id="UP000029481">
    <property type="component" value="Chromosome"/>
</dbReference>
<dbReference type="SUPFAM" id="SSF101801">
    <property type="entry name" value="Surface presentation of antigens (SPOA)"/>
    <property type="match status" value="1"/>
</dbReference>
<dbReference type="GO" id="GO:0050918">
    <property type="term" value="P:positive chemotaxis"/>
    <property type="evidence" value="ECO:0007669"/>
    <property type="project" value="TreeGrafter"/>
</dbReference>
<name>A0A089RLJ5_9ENTR</name>
<dbReference type="EMBL" id="CP009451">
    <property type="protein sequence ID" value="AIR07300.1"/>
    <property type="molecule type" value="Genomic_DNA"/>
</dbReference>
<evidence type="ECO:0000259" key="2">
    <source>
        <dbReference type="Pfam" id="PF26304"/>
    </source>
</evidence>
<dbReference type="RefSeq" id="WP_038482326.1">
    <property type="nucleotide sequence ID" value="NZ_CP009451.1"/>
</dbReference>
<accession>A0A089RLJ5</accession>
<dbReference type="OrthoDB" id="6620871at2"/>
<sequence length="307" mass="34713">MSLRGHLRKLDGRQLALELLRNHHPGSEIAEFSGQERYLQVQLEDKQGSRAQAWLSVDAWLEYMDAHLPDIPWSEVPLNYLTRWLNHLELSFLVEEQVWDAVQIALPAGALPEKALAIPAEPCQLLCLDWPQSGDRVLHVPAISANQVPFQLNYVLGFSQLSLAQLADVAAGDLLLIKQKLPHLAVGDRRLFKLSYYPDREVIVEEQLEEHYQEYYEDEVLHDWTSLPVNIEFVLEGRTVTLAELDTITPGTSLALTPEAEQNIKIYLNKKLFARGELVALENGSLAVEVNHVNPTLPGNRVQPDVE</sequence>
<dbReference type="PANTHER" id="PTHR30034:SF6">
    <property type="entry name" value="YOP PROTEINS TRANSLOCATION PROTEIN Q"/>
    <property type="match status" value="1"/>
</dbReference>
<dbReference type="PANTHER" id="PTHR30034">
    <property type="entry name" value="FLAGELLAR MOTOR SWITCH PROTEIN FLIM"/>
    <property type="match status" value="1"/>
</dbReference>
<evidence type="ECO:0000259" key="1">
    <source>
        <dbReference type="Pfam" id="PF01052"/>
    </source>
</evidence>
<dbReference type="InterPro" id="IPR036429">
    <property type="entry name" value="SpoA-like_sf"/>
</dbReference>
<dbReference type="KEGG" id="cnt:JT31_22590"/>
<dbReference type="InterPro" id="IPR001543">
    <property type="entry name" value="FliN-like_C"/>
</dbReference>
<evidence type="ECO:0000313" key="4">
    <source>
        <dbReference type="Proteomes" id="UP000029481"/>
    </source>
</evidence>
<evidence type="ECO:0000313" key="3">
    <source>
        <dbReference type="EMBL" id="AIR07300.1"/>
    </source>
</evidence>
<feature type="domain" description="Flagellar motor switch protein FliN-like C-terminal" evidence="1">
    <location>
        <begin position="226"/>
        <end position="293"/>
    </location>
</feature>
<reference evidence="3 4" key="1">
    <citation type="submission" date="2014-09" db="EMBL/GenBank/DDBJ databases">
        <title>Cedecea neteri SSMD04 Genome Sequencing.</title>
        <authorList>
            <person name="Tan J.-Y."/>
        </authorList>
    </citation>
    <scope>NUCLEOTIDE SEQUENCE [LARGE SCALE GENOMIC DNA]</scope>
    <source>
        <strain evidence="3 4">SSMD04</strain>
    </source>
</reference>
<organism evidence="3 4">
    <name type="scientific">Cedecea neteri</name>
    <dbReference type="NCBI Taxonomy" id="158822"/>
    <lineage>
        <taxon>Bacteria</taxon>
        <taxon>Pseudomonadati</taxon>
        <taxon>Pseudomonadota</taxon>
        <taxon>Gammaproteobacteria</taxon>
        <taxon>Enterobacterales</taxon>
        <taxon>Enterobacteriaceae</taxon>
        <taxon>Cedecea</taxon>
    </lineage>
</organism>
<proteinExistence type="predicted"/>